<dbReference type="EMBL" id="MAHX01000016">
    <property type="protein sequence ID" value="OPC63711.1"/>
    <property type="molecule type" value="Genomic_DNA"/>
</dbReference>
<dbReference type="RefSeq" id="WP_078772319.1">
    <property type="nucleotide sequence ID" value="NZ_CBCSBR010000001.1"/>
</dbReference>
<accession>A0A1T3MHH0</accession>
<dbReference type="NCBIfam" id="NF038158">
    <property type="entry name" value="lant_leader_L1b"/>
    <property type="match status" value="1"/>
</dbReference>
<dbReference type="Proteomes" id="UP000190813">
    <property type="component" value="Unassembled WGS sequence"/>
</dbReference>
<reference evidence="1 2" key="1">
    <citation type="submission" date="2016-06" db="EMBL/GenBank/DDBJ databases">
        <title>Revisiting the taxonomy of the Elizabethkingia Genus based on Whole-Genome Sequencing, Optical Mapping, and MALDI-TOF.</title>
        <authorList>
            <person name="Nicholson A.C."/>
        </authorList>
    </citation>
    <scope>NUCLEOTIDE SEQUENCE [LARGE SCALE GENOMIC DNA]</scope>
    <source>
        <strain evidence="1 2">G4070</strain>
    </source>
</reference>
<name>A0A1T3MHH0_9FLAO</name>
<evidence type="ECO:0000313" key="2">
    <source>
        <dbReference type="Proteomes" id="UP000190813"/>
    </source>
</evidence>
<protein>
    <submittedName>
        <fullName evidence="1">Uncharacterized protein</fullName>
    </submittedName>
</protein>
<evidence type="ECO:0000313" key="1">
    <source>
        <dbReference type="EMBL" id="OPC63711.1"/>
    </source>
</evidence>
<comment type="caution">
    <text evidence="1">The sequence shown here is derived from an EMBL/GenBank/DDBJ whole genome shotgun (WGS) entry which is preliminary data.</text>
</comment>
<proteinExistence type="predicted"/>
<dbReference type="InterPro" id="IPR058238">
    <property type="entry name" value="Lant_leader_dom"/>
</dbReference>
<sequence>MKKKKITKLEINKEDILDLSQDESQKIIGGAAVQTIDFGDTCPETFPANCPDRSEDCTGMCTAFEGCQTDDCMPGYTEGWECERT</sequence>
<organism evidence="1 2">
    <name type="scientific">Elizabethkingia occulta</name>
    <dbReference type="NCBI Taxonomy" id="1867263"/>
    <lineage>
        <taxon>Bacteria</taxon>
        <taxon>Pseudomonadati</taxon>
        <taxon>Bacteroidota</taxon>
        <taxon>Flavobacteriia</taxon>
        <taxon>Flavobacteriales</taxon>
        <taxon>Weeksellaceae</taxon>
        <taxon>Elizabethkingia</taxon>
    </lineage>
</organism>
<dbReference type="AlphaFoldDB" id="A0A1T3MHH0"/>
<dbReference type="NCBIfam" id="NF038153">
    <property type="entry name" value="lant_leader_L1a"/>
    <property type="match status" value="1"/>
</dbReference>
<keyword evidence="2" id="KW-1185">Reference proteome</keyword>
<gene>
    <name evidence="1" type="ORF">BAZ10_06435</name>
</gene>